<organism evidence="4 5">
    <name type="scientific">Xylaria grammica</name>
    <dbReference type="NCBI Taxonomy" id="363999"/>
    <lineage>
        <taxon>Eukaryota</taxon>
        <taxon>Fungi</taxon>
        <taxon>Dikarya</taxon>
        <taxon>Ascomycota</taxon>
        <taxon>Pezizomycotina</taxon>
        <taxon>Sordariomycetes</taxon>
        <taxon>Xylariomycetidae</taxon>
        <taxon>Xylariales</taxon>
        <taxon>Xylariaceae</taxon>
        <taxon>Xylaria</taxon>
    </lineage>
</organism>
<dbReference type="EMBL" id="RYZI01000477">
    <property type="protein sequence ID" value="RWA05110.1"/>
    <property type="molecule type" value="Genomic_DNA"/>
</dbReference>
<dbReference type="PANTHER" id="PTHR31571:SF1">
    <property type="entry name" value="ALTERED INHERITANCE OF MITOCHONDRIA PROTEIN 6"/>
    <property type="match status" value="1"/>
</dbReference>
<comment type="caution">
    <text evidence="4">The sequence shown here is derived from an EMBL/GenBank/DDBJ whole genome shotgun (WGS) entry which is preliminary data.</text>
</comment>
<proteinExistence type="inferred from homology"/>
<dbReference type="AlphaFoldDB" id="A0A439CSI6"/>
<reference evidence="4 5" key="1">
    <citation type="submission" date="2018-12" db="EMBL/GenBank/DDBJ databases">
        <title>Draft genome sequence of Xylaria grammica IHI A82.</title>
        <authorList>
            <person name="Buettner E."/>
            <person name="Kellner H."/>
        </authorList>
    </citation>
    <scope>NUCLEOTIDE SEQUENCE [LARGE SCALE GENOMIC DNA]</scope>
    <source>
        <strain evidence="4 5">IHI A82</strain>
    </source>
</reference>
<feature type="transmembrane region" description="Helical" evidence="3">
    <location>
        <begin position="403"/>
        <end position="429"/>
    </location>
</feature>
<dbReference type="InterPro" id="IPR051236">
    <property type="entry name" value="HAT_RTT109-like"/>
</dbReference>
<evidence type="ECO:0000256" key="3">
    <source>
        <dbReference type="SAM" id="Phobius"/>
    </source>
</evidence>
<keyword evidence="3" id="KW-0812">Transmembrane</keyword>
<feature type="transmembrane region" description="Helical" evidence="3">
    <location>
        <begin position="35"/>
        <end position="56"/>
    </location>
</feature>
<dbReference type="GO" id="GO:0008081">
    <property type="term" value="F:phosphoric diester hydrolase activity"/>
    <property type="evidence" value="ECO:0007669"/>
    <property type="project" value="InterPro"/>
</dbReference>
<dbReference type="InterPro" id="IPR017946">
    <property type="entry name" value="PLC-like_Pdiesterase_TIM-brl"/>
</dbReference>
<protein>
    <recommendedName>
        <fullName evidence="2">Altered inheritance of mitochondria protein 6</fullName>
    </recommendedName>
</protein>
<evidence type="ECO:0000313" key="4">
    <source>
        <dbReference type="EMBL" id="RWA05110.1"/>
    </source>
</evidence>
<name>A0A439CSI6_9PEZI</name>
<comment type="similarity">
    <text evidence="1">Belongs to the AIM6 family.</text>
</comment>
<evidence type="ECO:0000256" key="2">
    <source>
        <dbReference type="ARBA" id="ARBA00014286"/>
    </source>
</evidence>
<dbReference type="SUPFAM" id="SSF51695">
    <property type="entry name" value="PLC-like phosphodiesterases"/>
    <property type="match status" value="1"/>
</dbReference>
<sequence>MNADAPALEHRNTRTRRGWGDTIRSSTKPGVARQWTILCFSITVTFIIVLFVLLFVEIPADRFISEGSALTFTSNLAESDEDKPAPATNVSTWLSGASRTVIPRACHSHNDYWRKVPLFTALTAGCTGIEADVWLSDDGKDLLVGHDRPSSRSTKTLQSMYIEPLLGILNGRNPTWAADSENDRAQGVFTTQPNTTVVLMIDVKEKPTTIWPLLIEQLEPLRQRQFLTRYEKVHSGDSADIQTLLPAPLIVVGSGELSLDSLVGVYGNNTFEQYHDTFLDAPLQALPEVSDSQRGNTSSYPVLSWEHGLYRPDDSYYASVSFKNTIGSVMLGFSKSQLKKLRTQIRTAQESGLVSRYWDTPSWPINYRDYIWEVLTREGVGMLNVDDVNGATRGLWTKGYLKSVYLIIGGSLYLTIVSIILWVVGLYLLRKRPDT</sequence>
<dbReference type="PANTHER" id="PTHR31571">
    <property type="entry name" value="ALTERED INHERITANCE OF MITOCHONDRIA PROTEIN 6"/>
    <property type="match status" value="1"/>
</dbReference>
<gene>
    <name evidence="4" type="ORF">EKO27_g9996</name>
</gene>
<evidence type="ECO:0000256" key="1">
    <source>
        <dbReference type="ARBA" id="ARBA00008858"/>
    </source>
</evidence>
<dbReference type="GO" id="GO:0006629">
    <property type="term" value="P:lipid metabolic process"/>
    <property type="evidence" value="ECO:0007669"/>
    <property type="project" value="InterPro"/>
</dbReference>
<evidence type="ECO:0000313" key="5">
    <source>
        <dbReference type="Proteomes" id="UP000286045"/>
    </source>
</evidence>
<keyword evidence="5" id="KW-1185">Reference proteome</keyword>
<keyword evidence="3" id="KW-0472">Membrane</keyword>
<dbReference type="STRING" id="363999.A0A439CSI6"/>
<keyword evidence="3" id="KW-1133">Transmembrane helix</keyword>
<dbReference type="Proteomes" id="UP000286045">
    <property type="component" value="Unassembled WGS sequence"/>
</dbReference>
<accession>A0A439CSI6</accession>